<evidence type="ECO:0000313" key="1">
    <source>
        <dbReference type="EMBL" id="SDF17234.1"/>
    </source>
</evidence>
<proteinExistence type="predicted"/>
<protein>
    <submittedName>
        <fullName evidence="1">Uncharacterized protein</fullName>
    </submittedName>
</protein>
<dbReference type="STRING" id="1123285.SAMN05660235_00698"/>
<name>A0A1G7IXF7_9FIRM</name>
<dbReference type="Proteomes" id="UP000243333">
    <property type="component" value="Unassembled WGS sequence"/>
</dbReference>
<evidence type="ECO:0000313" key="2">
    <source>
        <dbReference type="Proteomes" id="UP000243333"/>
    </source>
</evidence>
<dbReference type="AlphaFoldDB" id="A0A1G7IXF7"/>
<accession>A0A1G7IXF7</accession>
<dbReference type="EMBL" id="FNBU01000003">
    <property type="protein sequence ID" value="SDF17234.1"/>
    <property type="molecule type" value="Genomic_DNA"/>
</dbReference>
<dbReference type="RefSeq" id="WP_216093621.1">
    <property type="nucleotide sequence ID" value="NZ_FNBU01000003.1"/>
</dbReference>
<gene>
    <name evidence="1" type="ORF">SAMN05660235_00698</name>
</gene>
<organism evidence="1 2">
    <name type="scientific">Sporolituus thermophilus DSM 23256</name>
    <dbReference type="NCBI Taxonomy" id="1123285"/>
    <lineage>
        <taxon>Bacteria</taxon>
        <taxon>Bacillati</taxon>
        <taxon>Bacillota</taxon>
        <taxon>Negativicutes</taxon>
        <taxon>Selenomonadales</taxon>
        <taxon>Sporomusaceae</taxon>
        <taxon>Sporolituus</taxon>
    </lineage>
</organism>
<keyword evidence="2" id="KW-1185">Reference proteome</keyword>
<reference evidence="2" key="1">
    <citation type="submission" date="2016-10" db="EMBL/GenBank/DDBJ databases">
        <authorList>
            <person name="Varghese N."/>
            <person name="Submissions S."/>
        </authorList>
    </citation>
    <scope>NUCLEOTIDE SEQUENCE [LARGE SCALE GENOMIC DNA]</scope>
    <source>
        <strain evidence="2">DSM 23256</strain>
    </source>
</reference>
<sequence length="114" mass="13016">MGRRFLFKRLRQLPAGPVMPLLPVVNPLQAVNPCYLLLELQPVVRHGLNELTATNTRHVLFETAMIAYLMGVGYDYRTALAIVESWEIIKTLDKGTLFLEQFQSTREDDEEGEP</sequence>